<dbReference type="UniPathway" id="UPA00232"/>
<dbReference type="AlphaFoldDB" id="A0A5B7F7B0"/>
<feature type="chain" id="PRO_5022858180" description="2-methoxy-6-polyprenyl-1,4-benzoquinol methylase, mitochondrial" evidence="8">
    <location>
        <begin position="25"/>
        <end position="317"/>
    </location>
</feature>
<organism evidence="9 10">
    <name type="scientific">Portunus trituberculatus</name>
    <name type="common">Swimming crab</name>
    <name type="synonym">Neptunus trituberculatus</name>
    <dbReference type="NCBI Taxonomy" id="210409"/>
    <lineage>
        <taxon>Eukaryota</taxon>
        <taxon>Metazoa</taxon>
        <taxon>Ecdysozoa</taxon>
        <taxon>Arthropoda</taxon>
        <taxon>Crustacea</taxon>
        <taxon>Multicrustacea</taxon>
        <taxon>Malacostraca</taxon>
        <taxon>Eumalacostraca</taxon>
        <taxon>Eucarida</taxon>
        <taxon>Decapoda</taxon>
        <taxon>Pleocyemata</taxon>
        <taxon>Brachyura</taxon>
        <taxon>Eubrachyura</taxon>
        <taxon>Portunoidea</taxon>
        <taxon>Portunidae</taxon>
        <taxon>Portuninae</taxon>
        <taxon>Portunus</taxon>
    </lineage>
</organism>
<accession>A0A5B7F7B0</accession>
<reference evidence="9 10" key="1">
    <citation type="submission" date="2019-05" db="EMBL/GenBank/DDBJ databases">
        <title>Another draft genome of Portunus trituberculatus and its Hox gene families provides insights of decapod evolution.</title>
        <authorList>
            <person name="Jeong J.-H."/>
            <person name="Song I."/>
            <person name="Kim S."/>
            <person name="Choi T."/>
            <person name="Kim D."/>
            <person name="Ryu S."/>
            <person name="Kim W."/>
        </authorList>
    </citation>
    <scope>NUCLEOTIDE SEQUENCE [LARGE SCALE GENOMIC DNA]</scope>
    <source>
        <tissue evidence="9">Muscle</tissue>
    </source>
</reference>
<protein>
    <recommendedName>
        <fullName evidence="6">2-methoxy-6-polyprenyl-1,4-benzoquinol methylase, mitochondrial</fullName>
        <ecNumber evidence="6">2.1.1.201</ecNumber>
    </recommendedName>
    <alternativeName>
        <fullName evidence="6">Ubiquinone biosynthesis methyltransferase COQ5</fullName>
    </alternativeName>
</protein>
<comment type="function">
    <text evidence="6">Methyltransferase required for the conversion of 2-polyprenyl-6-methoxy-1,4-benzoquinol (DDMQH2) to 2-polyprenyl-3-methyl-6-methoxy-1,4-benzoquinol (DMQH2).</text>
</comment>
<keyword evidence="1 6" id="KW-0489">Methyltransferase</keyword>
<dbReference type="Gene3D" id="3.40.50.150">
    <property type="entry name" value="Vaccinia Virus protein VP39"/>
    <property type="match status" value="1"/>
</dbReference>
<dbReference type="InterPro" id="IPR023576">
    <property type="entry name" value="UbiE/COQ5_MeTrFase_CS"/>
</dbReference>
<dbReference type="GO" id="GO:0008425">
    <property type="term" value="F:2-methoxy-6-polyprenyl-1,4-benzoquinol methyltransferase activity"/>
    <property type="evidence" value="ECO:0007669"/>
    <property type="project" value="UniProtKB-UniRule"/>
</dbReference>
<comment type="catalytic activity">
    <reaction evidence="6">
        <text>a 2-methoxy-6-(all-trans-polyprenyl)benzene-1,4-diol + S-adenosyl-L-methionine = a 5-methoxy-2-methyl-3-(all-trans-polyprenyl)benzene-1,4-diol + S-adenosyl-L-homocysteine + H(+)</text>
        <dbReference type="Rhea" id="RHEA:28286"/>
        <dbReference type="Rhea" id="RHEA-COMP:10858"/>
        <dbReference type="Rhea" id="RHEA-COMP:10859"/>
        <dbReference type="ChEBI" id="CHEBI:15378"/>
        <dbReference type="ChEBI" id="CHEBI:57856"/>
        <dbReference type="ChEBI" id="CHEBI:59789"/>
        <dbReference type="ChEBI" id="CHEBI:84166"/>
        <dbReference type="ChEBI" id="CHEBI:84167"/>
        <dbReference type="EC" id="2.1.1.201"/>
    </reaction>
</comment>
<dbReference type="InterPro" id="IPR004033">
    <property type="entry name" value="UbiE/COQ5_MeTrFase"/>
</dbReference>
<keyword evidence="3 6" id="KW-0831">Ubiquinone biosynthesis</keyword>
<feature type="signal peptide" evidence="8">
    <location>
        <begin position="1"/>
        <end position="24"/>
    </location>
</feature>
<keyword evidence="8" id="KW-0732">Signal</keyword>
<dbReference type="PANTHER" id="PTHR43591:SF24">
    <property type="entry name" value="2-METHOXY-6-POLYPRENYL-1,4-BENZOQUINOL METHYLASE, MITOCHONDRIAL"/>
    <property type="match status" value="1"/>
</dbReference>
<keyword evidence="6" id="KW-0472">Membrane</keyword>
<dbReference type="EC" id="2.1.1.201" evidence="6"/>
<dbReference type="CDD" id="cd02440">
    <property type="entry name" value="AdoMet_MTases"/>
    <property type="match status" value="1"/>
</dbReference>
<evidence type="ECO:0000256" key="4">
    <source>
        <dbReference type="ARBA" id="ARBA00022691"/>
    </source>
</evidence>
<dbReference type="FunFam" id="3.40.50.150:FF:000064">
    <property type="entry name" value="2-methoxy-6-polyprenyl-1,4-benzoquinol methylase, mitochondrial"/>
    <property type="match status" value="1"/>
</dbReference>
<dbReference type="PROSITE" id="PS51608">
    <property type="entry name" value="SAM_MT_UBIE"/>
    <property type="match status" value="1"/>
</dbReference>
<evidence type="ECO:0000256" key="7">
    <source>
        <dbReference type="SAM" id="MobiDB-lite"/>
    </source>
</evidence>
<feature type="binding site" evidence="6">
    <location>
        <position position="162"/>
    </location>
    <ligand>
        <name>S-adenosyl-L-methionine</name>
        <dbReference type="ChEBI" id="CHEBI:59789"/>
    </ligand>
</feature>
<dbReference type="PROSITE" id="PS01183">
    <property type="entry name" value="UBIE_1"/>
    <property type="match status" value="1"/>
</dbReference>
<dbReference type="InterPro" id="IPR029063">
    <property type="entry name" value="SAM-dependent_MTases_sf"/>
</dbReference>
<dbReference type="PANTHER" id="PTHR43591">
    <property type="entry name" value="METHYLTRANSFERASE"/>
    <property type="match status" value="1"/>
</dbReference>
<evidence type="ECO:0000313" key="9">
    <source>
        <dbReference type="EMBL" id="MPC40998.1"/>
    </source>
</evidence>
<dbReference type="EMBL" id="VSRR010004886">
    <property type="protein sequence ID" value="MPC40998.1"/>
    <property type="molecule type" value="Genomic_DNA"/>
</dbReference>
<dbReference type="Pfam" id="PF01209">
    <property type="entry name" value="Ubie_methyltran"/>
    <property type="match status" value="1"/>
</dbReference>
<evidence type="ECO:0000256" key="1">
    <source>
        <dbReference type="ARBA" id="ARBA00022603"/>
    </source>
</evidence>
<evidence type="ECO:0000256" key="6">
    <source>
        <dbReference type="HAMAP-Rule" id="MF_03191"/>
    </source>
</evidence>
<dbReference type="PROSITE" id="PS01184">
    <property type="entry name" value="UBIE_2"/>
    <property type="match status" value="1"/>
</dbReference>
<evidence type="ECO:0000256" key="8">
    <source>
        <dbReference type="SAM" id="SignalP"/>
    </source>
</evidence>
<comment type="similarity">
    <text evidence="6">Belongs to the class I-like SAM-binding methyltransferase superfamily. MenG/UbiE family.</text>
</comment>
<dbReference type="Proteomes" id="UP000324222">
    <property type="component" value="Unassembled WGS sequence"/>
</dbReference>
<comment type="subcellular location">
    <subcellularLocation>
        <location evidence="6">Mitochondrion inner membrane</location>
        <topology evidence="6">Peripheral membrane protein</topology>
        <orientation evidence="6">Matrix side</orientation>
    </subcellularLocation>
</comment>
<comment type="caution">
    <text evidence="6">Lacks conserved residue(s) required for the propagation of feature annotation.</text>
</comment>
<comment type="caution">
    <text evidence="9">The sequence shown here is derived from an EMBL/GenBank/DDBJ whole genome shotgun (WGS) entry which is preliminary data.</text>
</comment>
<keyword evidence="10" id="KW-1185">Reference proteome</keyword>
<sequence length="317" mass="35441">MWPAGRRVVSVVPRLALTAARCTATTSGHAKGEYSTDKETHFGFKNVSEEEKAQKVHQVFENVADKYDLMNDLMSGFIHRAWKDQFVSRLQPRPHTRLLDVAGGTGDIVFRYIQHLHHASGGSRVGAAAPPKYATTDSSTSDSSSDSDSESSQRLYEISVCDISENMLGVGQQRAKALGHHGIDWVCGDAQQLPFEEGEFDCYTIAFGIRNVVDVQKALEEAYRVLRPGGRFMCLEFSHVKNSLMRWAYDQYSLNVIPPMGQVVAGDWASYQYLVESIRKFPDQETFKEMIEEAGFRNVTYENLTLGVAAIHSGFKI</sequence>
<keyword evidence="6" id="KW-0999">Mitochondrion inner membrane</keyword>
<dbReference type="OrthoDB" id="6329284at2759"/>
<dbReference type="HAMAP" id="MF_01813">
    <property type="entry name" value="MenG_UbiE_methyltr"/>
    <property type="match status" value="1"/>
</dbReference>
<keyword evidence="4 6" id="KW-0949">S-adenosyl-L-methionine</keyword>
<proteinExistence type="inferred from homology"/>
<dbReference type="SUPFAM" id="SSF53335">
    <property type="entry name" value="S-adenosyl-L-methionine-dependent methyltransferases"/>
    <property type="match status" value="1"/>
</dbReference>
<gene>
    <name evidence="9" type="primary">Coq5</name>
    <name evidence="9" type="ORF">E2C01_034578</name>
</gene>
<feature type="region of interest" description="Disordered" evidence="7">
    <location>
        <begin position="121"/>
        <end position="152"/>
    </location>
</feature>
<dbReference type="GO" id="GO:0032259">
    <property type="term" value="P:methylation"/>
    <property type="evidence" value="ECO:0007669"/>
    <property type="project" value="UniProtKB-KW"/>
</dbReference>
<keyword evidence="6" id="KW-0496">Mitochondrion</keyword>
<dbReference type="NCBIfam" id="TIGR01934">
    <property type="entry name" value="MenG_MenH_UbiE"/>
    <property type="match status" value="1"/>
</dbReference>
<comment type="pathway">
    <text evidence="6">Cofactor biosynthesis; ubiquinone biosynthesis.</text>
</comment>
<evidence type="ECO:0000256" key="2">
    <source>
        <dbReference type="ARBA" id="ARBA00022679"/>
    </source>
</evidence>
<name>A0A5B7F7B0_PORTR</name>
<evidence type="ECO:0000256" key="5">
    <source>
        <dbReference type="ARBA" id="ARBA00046387"/>
    </source>
</evidence>
<feature type="compositionally biased region" description="Low complexity" evidence="7">
    <location>
        <begin position="135"/>
        <end position="152"/>
    </location>
</feature>
<feature type="binding site" evidence="6">
    <location>
        <begin position="189"/>
        <end position="190"/>
    </location>
    <ligand>
        <name>S-adenosyl-L-methionine</name>
        <dbReference type="ChEBI" id="CHEBI:59789"/>
    </ligand>
</feature>
<comment type="subunit">
    <text evidence="5">Component of a multi-subunit COQ enzyme complex, composed of at least COQ3, COQ4, COQ5, COQ6, COQ7 and COQ9. Interacts with PYURF; the interaction is direct, stabilizes COQ5 protein and associates PYURF with COQ enzyme complex.</text>
</comment>
<dbReference type="NCBIfam" id="NF001244">
    <property type="entry name" value="PRK00216.1-5"/>
    <property type="match status" value="1"/>
</dbReference>
<evidence type="ECO:0000256" key="3">
    <source>
        <dbReference type="ARBA" id="ARBA00022688"/>
    </source>
</evidence>
<keyword evidence="2 6" id="KW-0808">Transferase</keyword>
<dbReference type="GO" id="GO:0031314">
    <property type="term" value="C:extrinsic component of mitochondrial inner membrane"/>
    <property type="evidence" value="ECO:0007669"/>
    <property type="project" value="UniProtKB-UniRule"/>
</dbReference>
<evidence type="ECO:0000313" key="10">
    <source>
        <dbReference type="Proteomes" id="UP000324222"/>
    </source>
</evidence>
<feature type="binding site" evidence="6">
    <location>
        <position position="105"/>
    </location>
    <ligand>
        <name>S-adenosyl-L-methionine</name>
        <dbReference type="ChEBI" id="CHEBI:59789"/>
    </ligand>
</feature>